<gene>
    <name evidence="1" type="ORF">CKO42_08085</name>
</gene>
<proteinExistence type="predicted"/>
<organism evidence="1 2">
    <name type="scientific">Lamprobacter modestohalophilus</name>
    <dbReference type="NCBI Taxonomy" id="1064514"/>
    <lineage>
        <taxon>Bacteria</taxon>
        <taxon>Pseudomonadati</taxon>
        <taxon>Pseudomonadota</taxon>
        <taxon>Gammaproteobacteria</taxon>
        <taxon>Chromatiales</taxon>
        <taxon>Chromatiaceae</taxon>
        <taxon>Lamprobacter</taxon>
    </lineage>
</organism>
<dbReference type="EMBL" id="NRRY01000010">
    <property type="protein sequence ID" value="MBK1618397.1"/>
    <property type="molecule type" value="Genomic_DNA"/>
</dbReference>
<evidence type="ECO:0000313" key="2">
    <source>
        <dbReference type="Proteomes" id="UP001138768"/>
    </source>
</evidence>
<accession>A0A9X0W7R5</accession>
<keyword evidence="2" id="KW-1185">Reference proteome</keyword>
<evidence type="ECO:0000313" key="1">
    <source>
        <dbReference type="EMBL" id="MBK1618397.1"/>
    </source>
</evidence>
<dbReference type="Proteomes" id="UP001138768">
    <property type="component" value="Unassembled WGS sequence"/>
</dbReference>
<dbReference type="RefSeq" id="WP_200241834.1">
    <property type="nucleotide sequence ID" value="NZ_JAXUFI010000100.1"/>
</dbReference>
<name>A0A9X0W7R5_9GAMM</name>
<comment type="caution">
    <text evidence="1">The sequence shown here is derived from an EMBL/GenBank/DDBJ whole genome shotgun (WGS) entry which is preliminary data.</text>
</comment>
<dbReference type="AlphaFoldDB" id="A0A9X0W7R5"/>
<sequence>MTEEPKLDPATRARYEEERFPQNYESWRYCIEHKCGLRLTPDYIQQRIGILTDPRQEETQRFARTYGNAYLAQVVAWFERAAAAS</sequence>
<protein>
    <submittedName>
        <fullName evidence="1">Uncharacterized protein</fullName>
    </submittedName>
</protein>
<reference evidence="1 2" key="1">
    <citation type="journal article" date="2020" name="Microorganisms">
        <title>Osmotic Adaptation and Compatible Solute Biosynthesis of Phototrophic Bacteria as Revealed from Genome Analyses.</title>
        <authorList>
            <person name="Imhoff J.F."/>
            <person name="Rahn T."/>
            <person name="Kunzel S."/>
            <person name="Keller A."/>
            <person name="Neulinger S.C."/>
        </authorList>
    </citation>
    <scope>NUCLEOTIDE SEQUENCE [LARGE SCALE GENOMIC DNA]</scope>
    <source>
        <strain evidence="1 2">DSM 25653</strain>
    </source>
</reference>